<name>A0A9Q4Q1P8_9EURY</name>
<dbReference type="AlphaFoldDB" id="A0A9Q4Q1P8"/>
<feature type="transmembrane region" description="Helical" evidence="1">
    <location>
        <begin position="12"/>
        <end position="29"/>
    </location>
</feature>
<gene>
    <name evidence="2" type="ORF">NDI89_02915</name>
</gene>
<comment type="caution">
    <text evidence="2">The sequence shown here is derived from an EMBL/GenBank/DDBJ whole genome shotgun (WGS) entry which is preliminary data.</text>
</comment>
<organism evidence="2 3">
    <name type="scientific">Natrinema salsiterrestre</name>
    <dbReference type="NCBI Taxonomy" id="2950540"/>
    <lineage>
        <taxon>Archaea</taxon>
        <taxon>Methanobacteriati</taxon>
        <taxon>Methanobacteriota</taxon>
        <taxon>Stenosarchaea group</taxon>
        <taxon>Halobacteria</taxon>
        <taxon>Halobacteriales</taxon>
        <taxon>Natrialbaceae</taxon>
        <taxon>Natrinema</taxon>
    </lineage>
</organism>
<dbReference type="Proteomes" id="UP001154061">
    <property type="component" value="Unassembled WGS sequence"/>
</dbReference>
<evidence type="ECO:0000313" key="2">
    <source>
        <dbReference type="EMBL" id="MDF9744528.1"/>
    </source>
</evidence>
<evidence type="ECO:0000313" key="3">
    <source>
        <dbReference type="Proteomes" id="UP001154061"/>
    </source>
</evidence>
<proteinExistence type="predicted"/>
<keyword evidence="1" id="KW-0812">Transmembrane</keyword>
<keyword evidence="3" id="KW-1185">Reference proteome</keyword>
<protein>
    <submittedName>
        <fullName evidence="2">Uncharacterized protein</fullName>
    </submittedName>
</protein>
<dbReference type="EMBL" id="JAMQOT010000001">
    <property type="protein sequence ID" value="MDF9744528.1"/>
    <property type="molecule type" value="Genomic_DNA"/>
</dbReference>
<keyword evidence="1" id="KW-0472">Membrane</keyword>
<keyword evidence="1" id="KW-1133">Transmembrane helix</keyword>
<dbReference type="RefSeq" id="WP_277520019.1">
    <property type="nucleotide sequence ID" value="NZ_JAMQOT010000001.1"/>
</dbReference>
<reference evidence="2" key="1">
    <citation type="submission" date="2022-06" db="EMBL/GenBank/DDBJ databases">
        <title>Natrinema sp. a new haloarchaeum isolate from saline soil.</title>
        <authorList>
            <person name="Strakova D."/>
            <person name="Galisteo C."/>
            <person name="Sanchez-Porro C."/>
            <person name="Ventosa A."/>
        </authorList>
    </citation>
    <scope>NUCLEOTIDE SEQUENCE</scope>
    <source>
        <strain evidence="2">S1CR25-10</strain>
    </source>
</reference>
<sequence length="248" mass="28021">MGVISAITTNPLIYGSITALVGVVTGEYVRRRHQQKKEAREWYGEAKGYLSNLQQAARKATAYRDGVNHDTLHELLNGLDEEMMRHANDDRKRVDDEARVELAVIAAYTTGLASLSEKSLNTNALDFIKRVQGHAIEDYDGDYDMDDLEALFSGFDFGEFAKTDRNVDIDEQVAERLRSRFSDESLEAGYPTSIEEALNIPIEETEDAFETEGFLNTVVDDSLEAFVNMVIDLAKETHERMDARQERL</sequence>
<accession>A0A9Q4Q1P8</accession>
<evidence type="ECO:0000256" key="1">
    <source>
        <dbReference type="SAM" id="Phobius"/>
    </source>
</evidence>